<dbReference type="KEGG" id="uvi:66067482"/>
<sequence length="218" mass="22967">MQLHCTARRGAAQPNVPRLNCPAQLPSGWLRGRTSPIPDPDTDPATDPATNTNTATGIAEAAPTRSIPVFLAPRGAETLLCRAADGHSRGSEKQKATDRLHVTPTLQSLAQLQATLVPRPWLPSASSLPATRSAFLGQKFPFALDEPNRSDTCRRVGVPVPHTPRTVKAKAMHATTSPASTAAAATEQEPQKDAAVADKNSQVLGLSALPLCMPRSPA</sequence>
<protein>
    <submittedName>
        <fullName evidence="2">Uncharacterized protein</fullName>
    </submittedName>
</protein>
<feature type="region of interest" description="Disordered" evidence="1">
    <location>
        <begin position="171"/>
        <end position="197"/>
    </location>
</feature>
<feature type="compositionally biased region" description="Low complexity" evidence="1">
    <location>
        <begin position="43"/>
        <end position="56"/>
    </location>
</feature>
<organism evidence="2 3">
    <name type="scientific">Ustilaginoidea virens</name>
    <name type="common">Rice false smut fungus</name>
    <name type="synonym">Villosiclava virens</name>
    <dbReference type="NCBI Taxonomy" id="1159556"/>
    <lineage>
        <taxon>Eukaryota</taxon>
        <taxon>Fungi</taxon>
        <taxon>Dikarya</taxon>
        <taxon>Ascomycota</taxon>
        <taxon>Pezizomycotina</taxon>
        <taxon>Sordariomycetes</taxon>
        <taxon>Hypocreomycetidae</taxon>
        <taxon>Hypocreales</taxon>
        <taxon>Clavicipitaceae</taxon>
        <taxon>Ustilaginoidea</taxon>
    </lineage>
</organism>
<gene>
    <name evidence="2" type="ORF">UV8b_06705</name>
</gene>
<dbReference type="AlphaFoldDB" id="A0A8E5HVQ7"/>
<feature type="region of interest" description="Disordered" evidence="1">
    <location>
        <begin position="1"/>
        <end position="60"/>
    </location>
</feature>
<name>A0A8E5HVQ7_USTVR</name>
<evidence type="ECO:0000313" key="3">
    <source>
        <dbReference type="Proteomes" id="UP000027002"/>
    </source>
</evidence>
<dbReference type="GeneID" id="66067482"/>
<reference evidence="2" key="1">
    <citation type="submission" date="2020-03" db="EMBL/GenBank/DDBJ databases">
        <title>A mixture of massive structural variations and highly conserved coding sequences in Ustilaginoidea virens genome.</title>
        <authorList>
            <person name="Zhang K."/>
            <person name="Zhao Z."/>
            <person name="Zhang Z."/>
            <person name="Li Y."/>
            <person name="Hsiang T."/>
            <person name="Sun W."/>
        </authorList>
    </citation>
    <scope>NUCLEOTIDE SEQUENCE</scope>
    <source>
        <strain evidence="2">UV-8b</strain>
    </source>
</reference>
<dbReference type="EMBL" id="CP072757">
    <property type="protein sequence ID" value="QUC22464.1"/>
    <property type="molecule type" value="Genomic_DNA"/>
</dbReference>
<evidence type="ECO:0000313" key="2">
    <source>
        <dbReference type="EMBL" id="QUC22464.1"/>
    </source>
</evidence>
<dbReference type="Proteomes" id="UP000027002">
    <property type="component" value="Chromosome 5"/>
</dbReference>
<accession>A0A8E5HVQ7</accession>
<dbReference type="RefSeq" id="XP_043000137.1">
    <property type="nucleotide sequence ID" value="XM_043144202.1"/>
</dbReference>
<feature type="compositionally biased region" description="Low complexity" evidence="1">
    <location>
        <begin position="174"/>
        <end position="188"/>
    </location>
</feature>
<proteinExistence type="predicted"/>
<keyword evidence="3" id="KW-1185">Reference proteome</keyword>
<evidence type="ECO:0000256" key="1">
    <source>
        <dbReference type="SAM" id="MobiDB-lite"/>
    </source>
</evidence>